<dbReference type="GO" id="GO:0016787">
    <property type="term" value="F:hydrolase activity"/>
    <property type="evidence" value="ECO:0007669"/>
    <property type="project" value="UniProtKB-KW"/>
</dbReference>
<gene>
    <name evidence="1" type="ORF">J8F10_09005</name>
</gene>
<dbReference type="EMBL" id="JAGKQQ010000001">
    <property type="protein sequence ID" value="MBP3955418.1"/>
    <property type="molecule type" value="Genomic_DNA"/>
</dbReference>
<dbReference type="Gene3D" id="3.30.1330.70">
    <property type="entry name" value="Holliday junction resolvase RusA"/>
    <property type="match status" value="1"/>
</dbReference>
<dbReference type="Pfam" id="PF05866">
    <property type="entry name" value="RusA"/>
    <property type="match status" value="1"/>
</dbReference>
<name>A0ABS5BP00_9BACT</name>
<dbReference type="SUPFAM" id="SSF103084">
    <property type="entry name" value="Holliday junction resolvase RusA"/>
    <property type="match status" value="1"/>
</dbReference>
<protein>
    <submittedName>
        <fullName evidence="1">RusA family crossover junction endodeoxyribonuclease</fullName>
        <ecNumber evidence="1">3.1.22.4</ecNumber>
    </submittedName>
</protein>
<proteinExistence type="predicted"/>
<accession>A0ABS5BP00</accession>
<keyword evidence="1" id="KW-0378">Hydrolase</keyword>
<dbReference type="InterPro" id="IPR008822">
    <property type="entry name" value="Endonuclease_RusA-like"/>
</dbReference>
<reference evidence="1 2" key="1">
    <citation type="submission" date="2021-04" db="EMBL/GenBank/DDBJ databases">
        <authorList>
            <person name="Ivanova A."/>
        </authorList>
    </citation>
    <scope>NUCLEOTIDE SEQUENCE [LARGE SCALE GENOMIC DNA]</scope>
    <source>
        <strain evidence="1 2">G18</strain>
    </source>
</reference>
<sequence>MTRLWLPFPPSVNNLFVNNPRTGGRFPSSRYKAWQADALEALLKQPDRFHRHVEPVEVLYAFGRPDKRARDVFNLEKVVSDFLVKRAILADDSLIHRGTVEWGHTPGVTVTIEPLSASNLVNYP</sequence>
<dbReference type="Proteomes" id="UP000676565">
    <property type="component" value="Unassembled WGS sequence"/>
</dbReference>
<keyword evidence="2" id="KW-1185">Reference proteome</keyword>
<dbReference type="EC" id="3.1.22.4" evidence="1"/>
<comment type="caution">
    <text evidence="1">The sequence shown here is derived from an EMBL/GenBank/DDBJ whole genome shotgun (WGS) entry which is preliminary data.</text>
</comment>
<evidence type="ECO:0000313" key="1">
    <source>
        <dbReference type="EMBL" id="MBP3955418.1"/>
    </source>
</evidence>
<dbReference type="InterPro" id="IPR036614">
    <property type="entry name" value="RusA-like_sf"/>
</dbReference>
<organism evidence="1 2">
    <name type="scientific">Gemmata palustris</name>
    <dbReference type="NCBI Taxonomy" id="2822762"/>
    <lineage>
        <taxon>Bacteria</taxon>
        <taxon>Pseudomonadati</taxon>
        <taxon>Planctomycetota</taxon>
        <taxon>Planctomycetia</taxon>
        <taxon>Gemmatales</taxon>
        <taxon>Gemmataceae</taxon>
        <taxon>Gemmata</taxon>
    </lineage>
</organism>
<dbReference type="RefSeq" id="WP_210653496.1">
    <property type="nucleotide sequence ID" value="NZ_JAGKQQ010000001.1"/>
</dbReference>
<evidence type="ECO:0000313" key="2">
    <source>
        <dbReference type="Proteomes" id="UP000676565"/>
    </source>
</evidence>